<name>A0A3M7T5F4_BRAPC</name>
<dbReference type="EMBL" id="REGN01000239">
    <property type="protein sequence ID" value="RNA43313.1"/>
    <property type="molecule type" value="Genomic_DNA"/>
</dbReference>
<comment type="caution">
    <text evidence="1">The sequence shown here is derived from an EMBL/GenBank/DDBJ whole genome shotgun (WGS) entry which is preliminary data.</text>
</comment>
<sequence>MVKESPLKLTFASRMSAADLVKLMPAEVWLLRMWLLRLQADSASLSLASDSELRNSKQMLLLDALLDWLLEFAELVDWLSLRKNLHSDSA</sequence>
<evidence type="ECO:0000313" key="2">
    <source>
        <dbReference type="Proteomes" id="UP000276133"/>
    </source>
</evidence>
<organism evidence="1 2">
    <name type="scientific">Brachionus plicatilis</name>
    <name type="common">Marine rotifer</name>
    <name type="synonym">Brachionus muelleri</name>
    <dbReference type="NCBI Taxonomy" id="10195"/>
    <lineage>
        <taxon>Eukaryota</taxon>
        <taxon>Metazoa</taxon>
        <taxon>Spiralia</taxon>
        <taxon>Gnathifera</taxon>
        <taxon>Rotifera</taxon>
        <taxon>Eurotatoria</taxon>
        <taxon>Monogononta</taxon>
        <taxon>Pseudotrocha</taxon>
        <taxon>Ploima</taxon>
        <taxon>Brachionidae</taxon>
        <taxon>Brachionus</taxon>
    </lineage>
</organism>
<proteinExistence type="predicted"/>
<dbReference type="AlphaFoldDB" id="A0A3M7T5F4"/>
<accession>A0A3M7T5F4</accession>
<reference evidence="1 2" key="1">
    <citation type="journal article" date="2018" name="Sci. Rep.">
        <title>Genomic signatures of local adaptation to the degree of environmental predictability in rotifers.</title>
        <authorList>
            <person name="Franch-Gras L."/>
            <person name="Hahn C."/>
            <person name="Garcia-Roger E.M."/>
            <person name="Carmona M.J."/>
            <person name="Serra M."/>
            <person name="Gomez A."/>
        </authorList>
    </citation>
    <scope>NUCLEOTIDE SEQUENCE [LARGE SCALE GENOMIC DNA]</scope>
    <source>
        <strain evidence="1">HYR1</strain>
    </source>
</reference>
<dbReference type="Proteomes" id="UP000276133">
    <property type="component" value="Unassembled WGS sequence"/>
</dbReference>
<evidence type="ECO:0000313" key="1">
    <source>
        <dbReference type="EMBL" id="RNA43313.1"/>
    </source>
</evidence>
<keyword evidence="2" id="KW-1185">Reference proteome</keyword>
<protein>
    <submittedName>
        <fullName evidence="1">Uncharacterized protein</fullName>
    </submittedName>
</protein>
<gene>
    <name evidence="1" type="ORF">BpHYR1_009603</name>
</gene>